<name>A0A8S1T384_PAROT</name>
<dbReference type="EMBL" id="CAJJDP010000019">
    <property type="protein sequence ID" value="CAD8146763.1"/>
    <property type="molecule type" value="Genomic_DNA"/>
</dbReference>
<sequence length="61" mass="7364">MLIQLQKIIINPKKLQQDFFCKYLSMQNIRLALFRIISISFINNYNNFTMLAFLVWAIECF</sequence>
<comment type="caution">
    <text evidence="2">The sequence shown here is derived from an EMBL/GenBank/DDBJ whole genome shotgun (WGS) entry which is preliminary data.</text>
</comment>
<evidence type="ECO:0000313" key="3">
    <source>
        <dbReference type="Proteomes" id="UP000683925"/>
    </source>
</evidence>
<reference evidence="2" key="1">
    <citation type="submission" date="2021-01" db="EMBL/GenBank/DDBJ databases">
        <authorList>
            <consortium name="Genoscope - CEA"/>
            <person name="William W."/>
        </authorList>
    </citation>
    <scope>NUCLEOTIDE SEQUENCE</scope>
</reference>
<organism evidence="2 3">
    <name type="scientific">Paramecium octaurelia</name>
    <dbReference type="NCBI Taxonomy" id="43137"/>
    <lineage>
        <taxon>Eukaryota</taxon>
        <taxon>Sar</taxon>
        <taxon>Alveolata</taxon>
        <taxon>Ciliophora</taxon>
        <taxon>Intramacronucleata</taxon>
        <taxon>Oligohymenophorea</taxon>
        <taxon>Peniculida</taxon>
        <taxon>Parameciidae</taxon>
        <taxon>Paramecium</taxon>
    </lineage>
</organism>
<evidence type="ECO:0000256" key="1">
    <source>
        <dbReference type="SAM" id="Phobius"/>
    </source>
</evidence>
<dbReference type="Proteomes" id="UP000683925">
    <property type="component" value="Unassembled WGS sequence"/>
</dbReference>
<keyword evidence="1" id="KW-0472">Membrane</keyword>
<accession>A0A8S1T384</accession>
<gene>
    <name evidence="2" type="ORF">POCTA_138.1.T0190094</name>
</gene>
<dbReference type="AlphaFoldDB" id="A0A8S1T384"/>
<evidence type="ECO:0000313" key="2">
    <source>
        <dbReference type="EMBL" id="CAD8146763.1"/>
    </source>
</evidence>
<feature type="transmembrane region" description="Helical" evidence="1">
    <location>
        <begin position="32"/>
        <end position="58"/>
    </location>
</feature>
<proteinExistence type="predicted"/>
<keyword evidence="1" id="KW-1133">Transmembrane helix</keyword>
<protein>
    <submittedName>
        <fullName evidence="2">Uncharacterized protein</fullName>
    </submittedName>
</protein>
<keyword evidence="1" id="KW-0812">Transmembrane</keyword>
<keyword evidence="3" id="KW-1185">Reference proteome</keyword>